<feature type="compositionally biased region" description="Basic and acidic residues" evidence="1">
    <location>
        <begin position="286"/>
        <end position="297"/>
    </location>
</feature>
<feature type="compositionally biased region" description="Polar residues" evidence="1">
    <location>
        <begin position="25"/>
        <end position="36"/>
    </location>
</feature>
<dbReference type="AlphaFoldDB" id="A0AAW0CMJ1"/>
<evidence type="ECO:0000256" key="1">
    <source>
        <dbReference type="SAM" id="MobiDB-lite"/>
    </source>
</evidence>
<reference evidence="2 3" key="1">
    <citation type="submission" date="2024-01" db="EMBL/GenBank/DDBJ databases">
        <title>A draft genome for a cacao thread blight-causing isolate of Paramarasmius palmivorus.</title>
        <authorList>
            <person name="Baruah I.K."/>
            <person name="Bukari Y."/>
            <person name="Amoako-Attah I."/>
            <person name="Meinhardt L.W."/>
            <person name="Bailey B.A."/>
            <person name="Cohen S.P."/>
        </authorList>
    </citation>
    <scope>NUCLEOTIDE SEQUENCE [LARGE SCALE GENOMIC DNA]</scope>
    <source>
        <strain evidence="2 3">GH-12</strain>
    </source>
</reference>
<evidence type="ECO:0000313" key="3">
    <source>
        <dbReference type="Proteomes" id="UP001383192"/>
    </source>
</evidence>
<feature type="region of interest" description="Disordered" evidence="1">
    <location>
        <begin position="13"/>
        <end position="44"/>
    </location>
</feature>
<gene>
    <name evidence="2" type="ORF">VNI00_009842</name>
</gene>
<feature type="region of interest" description="Disordered" evidence="1">
    <location>
        <begin position="270"/>
        <end position="297"/>
    </location>
</feature>
<comment type="caution">
    <text evidence="2">The sequence shown here is derived from an EMBL/GenBank/DDBJ whole genome shotgun (WGS) entry which is preliminary data.</text>
</comment>
<proteinExistence type="predicted"/>
<name>A0AAW0CMJ1_9AGAR</name>
<feature type="compositionally biased region" description="Basic and acidic residues" evidence="1">
    <location>
        <begin position="15"/>
        <end position="24"/>
    </location>
</feature>
<sequence>MGFNIFTFLRFGSRRASEKPEKNESSPPSVYRASNSDDPDSTLGETQAVANQSVPVQESEPQAVEIRPVLASNASGPPPPYTNATCQDAQVHPIPIPEEQEITDGNRNRDDSYPSLPGHDAFTKKNPYRPMGLPSLPLIKLTAKLTIIPVFMMVSTLAMGYYEDTGYQFMRRNFLANGVSTIDDFDTPKAFRTETLSDYAVTNNDADLIMDGGNPNVRASKRGSRRTVGHSYVTVNRASGTLTNNGSTLPAAYVEYTQNRMLRMREAQRRMEARYAAQTKPPEATEETKQRELENLV</sequence>
<dbReference type="Proteomes" id="UP001383192">
    <property type="component" value="Unassembled WGS sequence"/>
</dbReference>
<organism evidence="2 3">
    <name type="scientific">Paramarasmius palmivorus</name>
    <dbReference type="NCBI Taxonomy" id="297713"/>
    <lineage>
        <taxon>Eukaryota</taxon>
        <taxon>Fungi</taxon>
        <taxon>Dikarya</taxon>
        <taxon>Basidiomycota</taxon>
        <taxon>Agaricomycotina</taxon>
        <taxon>Agaricomycetes</taxon>
        <taxon>Agaricomycetidae</taxon>
        <taxon>Agaricales</taxon>
        <taxon>Marasmiineae</taxon>
        <taxon>Marasmiaceae</taxon>
        <taxon>Paramarasmius</taxon>
    </lineage>
</organism>
<dbReference type="EMBL" id="JAYKXP010000037">
    <property type="protein sequence ID" value="KAK7040372.1"/>
    <property type="molecule type" value="Genomic_DNA"/>
</dbReference>
<accession>A0AAW0CMJ1</accession>
<evidence type="ECO:0000313" key="2">
    <source>
        <dbReference type="EMBL" id="KAK7040372.1"/>
    </source>
</evidence>
<protein>
    <submittedName>
        <fullName evidence="2">Uncharacterized protein</fullName>
    </submittedName>
</protein>
<keyword evidence="3" id="KW-1185">Reference proteome</keyword>